<proteinExistence type="predicted"/>
<evidence type="ECO:0000313" key="3">
    <source>
        <dbReference type="Proteomes" id="UP000187209"/>
    </source>
</evidence>
<evidence type="ECO:0008006" key="4">
    <source>
        <dbReference type="Google" id="ProtNLM"/>
    </source>
</evidence>
<feature type="coiled-coil region" evidence="1">
    <location>
        <begin position="56"/>
        <end position="83"/>
    </location>
</feature>
<gene>
    <name evidence="2" type="ORF">SteCoe_11352</name>
</gene>
<dbReference type="InterPro" id="IPR015915">
    <property type="entry name" value="Kelch-typ_b-propeller"/>
</dbReference>
<comment type="caution">
    <text evidence="2">The sequence shown here is derived from an EMBL/GenBank/DDBJ whole genome shotgun (WGS) entry which is preliminary data.</text>
</comment>
<dbReference type="Gene3D" id="2.120.10.80">
    <property type="entry name" value="Kelch-type beta propeller"/>
    <property type="match status" value="1"/>
</dbReference>
<dbReference type="EMBL" id="MPUH01000188">
    <property type="protein sequence ID" value="OMJ87024.1"/>
    <property type="molecule type" value="Genomic_DNA"/>
</dbReference>
<evidence type="ECO:0000256" key="1">
    <source>
        <dbReference type="SAM" id="Coils"/>
    </source>
</evidence>
<dbReference type="InterPro" id="IPR011043">
    <property type="entry name" value="Gal_Oxase/kelch_b-propeller"/>
</dbReference>
<dbReference type="AlphaFoldDB" id="A0A1R2CDC0"/>
<dbReference type="SUPFAM" id="SSF50965">
    <property type="entry name" value="Galactose oxidase, central domain"/>
    <property type="match status" value="1"/>
</dbReference>
<sequence>MEYVCSEYNCSEEPVFYCNCKGTRDFCCKSHCEGHKSLPGMHIFEPLVLKFDNQNRKVLTQILESYKIKLDEIRETYKIMSNKLIQEILSHSTRVFEILQDIENNCASLAKKIVADEKVDHKTFEYFSRISVPKCDHLMHGWESLISSLKNLFKFPSSENFPVPKTVTDQYIFYFDQNLKEFHKINLESFAITKSPLIENMKKNYFTGACKLDDGTYFLHGGINNHDAVSEALIYDIHYNKAVSVGKSHYQKNFSACILKNSKIHVFGSTSPHSLRNEIFDLSTFSWSKLPPLPSKVSFCTASLVDGRILVTGTGIGSFWEFCSETYSFNLFSDEMSHGYKVFCENFIVTCDGLVEICFKDLELRVIKYPCFYIVGPLAIVMNKRCGKFLYYVDAKKKLMRVDTVGKKVEEVALA</sequence>
<keyword evidence="3" id="KW-1185">Reference proteome</keyword>
<organism evidence="2 3">
    <name type="scientific">Stentor coeruleus</name>
    <dbReference type="NCBI Taxonomy" id="5963"/>
    <lineage>
        <taxon>Eukaryota</taxon>
        <taxon>Sar</taxon>
        <taxon>Alveolata</taxon>
        <taxon>Ciliophora</taxon>
        <taxon>Postciliodesmatophora</taxon>
        <taxon>Heterotrichea</taxon>
        <taxon>Heterotrichida</taxon>
        <taxon>Stentoridae</taxon>
        <taxon>Stentor</taxon>
    </lineage>
</organism>
<evidence type="ECO:0000313" key="2">
    <source>
        <dbReference type="EMBL" id="OMJ87024.1"/>
    </source>
</evidence>
<reference evidence="2 3" key="1">
    <citation type="submission" date="2016-11" db="EMBL/GenBank/DDBJ databases">
        <title>The macronuclear genome of Stentor coeruleus: a giant cell with tiny introns.</title>
        <authorList>
            <person name="Slabodnick M."/>
            <person name="Ruby J.G."/>
            <person name="Reiff S.B."/>
            <person name="Swart E.C."/>
            <person name="Gosai S."/>
            <person name="Prabakaran S."/>
            <person name="Witkowska E."/>
            <person name="Larue G.E."/>
            <person name="Fisher S."/>
            <person name="Freeman R.M."/>
            <person name="Gunawardena J."/>
            <person name="Chu W."/>
            <person name="Stover N.A."/>
            <person name="Gregory B.D."/>
            <person name="Nowacki M."/>
            <person name="Derisi J."/>
            <person name="Roy S.W."/>
            <person name="Marshall W.F."/>
            <person name="Sood P."/>
        </authorList>
    </citation>
    <scope>NUCLEOTIDE SEQUENCE [LARGE SCALE GENOMIC DNA]</scope>
    <source>
        <strain evidence="2">WM001</strain>
    </source>
</reference>
<keyword evidence="1" id="KW-0175">Coiled coil</keyword>
<protein>
    <recommendedName>
        <fullName evidence="4">B box-type domain-containing protein</fullName>
    </recommendedName>
</protein>
<accession>A0A1R2CDC0</accession>
<name>A0A1R2CDC0_9CILI</name>
<dbReference type="Proteomes" id="UP000187209">
    <property type="component" value="Unassembled WGS sequence"/>
</dbReference>